<evidence type="ECO:0000313" key="2">
    <source>
        <dbReference type="Proteomes" id="UP000253664"/>
    </source>
</evidence>
<proteinExistence type="predicted"/>
<dbReference type="AlphaFoldDB" id="A0A367L0B0"/>
<keyword evidence="2" id="KW-1185">Reference proteome</keyword>
<name>A0A367L0B0_9HYPO</name>
<gene>
    <name evidence="1" type="ORF">L249_5913</name>
</gene>
<feature type="non-terminal residue" evidence="1">
    <location>
        <position position="1"/>
    </location>
</feature>
<sequence>GRPGPCLGVPATTRVAARFPPPGLSSPPPLITAAPSFTTALSSSTTTSSLYLLARHCLQFIGLNYC</sequence>
<accession>A0A367L0B0</accession>
<dbReference type="EMBL" id="LKCN02000025">
    <property type="protein sequence ID" value="RCI07652.1"/>
    <property type="molecule type" value="Genomic_DNA"/>
</dbReference>
<evidence type="ECO:0000313" key="1">
    <source>
        <dbReference type="EMBL" id="RCI07652.1"/>
    </source>
</evidence>
<reference evidence="1 2" key="1">
    <citation type="journal article" date="2015" name="BMC Genomics">
        <title>Insights from the genome of Ophiocordyceps polyrhachis-furcata to pathogenicity and host specificity in insect fungi.</title>
        <authorList>
            <person name="Wichadakul D."/>
            <person name="Kobmoo N."/>
            <person name="Ingsriswang S."/>
            <person name="Tangphatsornruang S."/>
            <person name="Chantasingh D."/>
            <person name="Luangsa-ard J.J."/>
            <person name="Eurwilaichitr L."/>
        </authorList>
    </citation>
    <scope>NUCLEOTIDE SEQUENCE [LARGE SCALE GENOMIC DNA]</scope>
    <source>
        <strain evidence="1 2">BCC 54312</strain>
    </source>
</reference>
<protein>
    <submittedName>
        <fullName evidence="1">Uncharacterized protein</fullName>
    </submittedName>
</protein>
<organism evidence="1 2">
    <name type="scientific">Ophiocordyceps polyrhachis-furcata BCC 54312</name>
    <dbReference type="NCBI Taxonomy" id="1330021"/>
    <lineage>
        <taxon>Eukaryota</taxon>
        <taxon>Fungi</taxon>
        <taxon>Dikarya</taxon>
        <taxon>Ascomycota</taxon>
        <taxon>Pezizomycotina</taxon>
        <taxon>Sordariomycetes</taxon>
        <taxon>Hypocreomycetidae</taxon>
        <taxon>Hypocreales</taxon>
        <taxon>Ophiocordycipitaceae</taxon>
        <taxon>Ophiocordyceps</taxon>
    </lineage>
</organism>
<feature type="non-terminal residue" evidence="1">
    <location>
        <position position="66"/>
    </location>
</feature>
<dbReference type="Proteomes" id="UP000253664">
    <property type="component" value="Unassembled WGS sequence"/>
</dbReference>
<comment type="caution">
    <text evidence="1">The sequence shown here is derived from an EMBL/GenBank/DDBJ whole genome shotgun (WGS) entry which is preliminary data.</text>
</comment>